<sequence>MESDMRFALHVDQFKEIVLQMETIGESLDGTRQLVLLLGSLADEYRIISTVHENTPNMTLAYAVQALSGVEASDESSSGQ</sequence>
<comment type="caution">
    <text evidence="1">The sequence shown here is derived from an EMBL/GenBank/DDBJ whole genome shotgun (WGS) entry which is preliminary data.</text>
</comment>
<dbReference type="AlphaFoldDB" id="A0A9W7D535"/>
<organism evidence="1 2">
    <name type="scientific">Phytophthora fragariaefolia</name>
    <dbReference type="NCBI Taxonomy" id="1490495"/>
    <lineage>
        <taxon>Eukaryota</taxon>
        <taxon>Sar</taxon>
        <taxon>Stramenopiles</taxon>
        <taxon>Oomycota</taxon>
        <taxon>Peronosporomycetes</taxon>
        <taxon>Peronosporales</taxon>
        <taxon>Peronosporaceae</taxon>
        <taxon>Phytophthora</taxon>
    </lineage>
</organism>
<reference evidence="1" key="1">
    <citation type="submission" date="2023-04" db="EMBL/GenBank/DDBJ databases">
        <title>Phytophthora fragariaefolia NBRC 109709.</title>
        <authorList>
            <person name="Ichikawa N."/>
            <person name="Sato H."/>
            <person name="Tonouchi N."/>
        </authorList>
    </citation>
    <scope>NUCLEOTIDE SEQUENCE</scope>
    <source>
        <strain evidence="1">NBRC 109709</strain>
    </source>
</reference>
<proteinExistence type="predicted"/>
<dbReference type="OrthoDB" id="96580at2759"/>
<accession>A0A9W7D535</accession>
<protein>
    <submittedName>
        <fullName evidence="1">Unnamed protein product</fullName>
    </submittedName>
</protein>
<dbReference type="Pfam" id="PF14223">
    <property type="entry name" value="Retrotran_gag_2"/>
    <property type="match status" value="1"/>
</dbReference>
<dbReference type="Proteomes" id="UP001165121">
    <property type="component" value="Unassembled WGS sequence"/>
</dbReference>
<gene>
    <name evidence="1" type="ORF">Pfra01_002333100</name>
</gene>
<dbReference type="EMBL" id="BSXT01003713">
    <property type="protein sequence ID" value="GMF55398.1"/>
    <property type="molecule type" value="Genomic_DNA"/>
</dbReference>
<name>A0A9W7D535_9STRA</name>
<keyword evidence="2" id="KW-1185">Reference proteome</keyword>
<evidence type="ECO:0000313" key="1">
    <source>
        <dbReference type="EMBL" id="GMF55398.1"/>
    </source>
</evidence>
<evidence type="ECO:0000313" key="2">
    <source>
        <dbReference type="Proteomes" id="UP001165121"/>
    </source>
</evidence>